<dbReference type="InterPro" id="IPR036271">
    <property type="entry name" value="Tet_transcr_reg_TetR-rel_C_sf"/>
</dbReference>
<dbReference type="OrthoDB" id="9789566at2"/>
<proteinExistence type="predicted"/>
<protein>
    <submittedName>
        <fullName evidence="4">TetR/AcrR family transcriptional regulator</fullName>
    </submittedName>
</protein>
<keyword evidence="5" id="KW-1185">Reference proteome</keyword>
<dbReference type="PANTHER" id="PTHR30055:SF199">
    <property type="entry name" value="HTH-TYPE TRANSCRIPTIONAL REGULATOR YTTP-RELATED"/>
    <property type="match status" value="1"/>
</dbReference>
<dbReference type="EMBL" id="RHHQ01000012">
    <property type="protein sequence ID" value="RNB87539.1"/>
    <property type="molecule type" value="Genomic_DNA"/>
</dbReference>
<dbReference type="InterPro" id="IPR009057">
    <property type="entry name" value="Homeodomain-like_sf"/>
</dbReference>
<evidence type="ECO:0000313" key="4">
    <source>
        <dbReference type="EMBL" id="RNB87539.1"/>
    </source>
</evidence>
<dbReference type="SUPFAM" id="SSF46689">
    <property type="entry name" value="Homeodomain-like"/>
    <property type="match status" value="1"/>
</dbReference>
<keyword evidence="1 2" id="KW-0238">DNA-binding</keyword>
<dbReference type="InterPro" id="IPR050109">
    <property type="entry name" value="HTH-type_TetR-like_transc_reg"/>
</dbReference>
<evidence type="ECO:0000256" key="1">
    <source>
        <dbReference type="ARBA" id="ARBA00023125"/>
    </source>
</evidence>
<sequence length="197" mass="22792">MSAAAKLFDAQGYKGTSVRQIAQEANVNVALISYHFHGKQGLLEVLISGYFERLFQRFDEQEKLDQDRSAFERLTTNIRLYVYYQRDHALVTRLIQRELSVESMLAREVMTLYSHRFKHAFAKLIEEGMATGEMKTVFVDSVLLSMASLLIYPYVNLQSVREVYYLEPLSDEFCERLVASTNELMRSLLLPSASFHK</sequence>
<dbReference type="AlphaFoldDB" id="A0A3M8DIX2"/>
<dbReference type="Pfam" id="PF17932">
    <property type="entry name" value="TetR_C_24"/>
    <property type="match status" value="1"/>
</dbReference>
<dbReference type="PROSITE" id="PS01081">
    <property type="entry name" value="HTH_TETR_1"/>
    <property type="match status" value="1"/>
</dbReference>
<accession>A0A3M8DIX2</accession>
<name>A0A3M8DIX2_9BACL</name>
<feature type="DNA-binding region" description="H-T-H motif" evidence="2">
    <location>
        <begin position="17"/>
        <end position="36"/>
    </location>
</feature>
<dbReference type="Pfam" id="PF00440">
    <property type="entry name" value="TetR_N"/>
    <property type="match status" value="1"/>
</dbReference>
<organism evidence="4 5">
    <name type="scientific">Brevibacillus fluminis</name>
    <dbReference type="NCBI Taxonomy" id="511487"/>
    <lineage>
        <taxon>Bacteria</taxon>
        <taxon>Bacillati</taxon>
        <taxon>Bacillota</taxon>
        <taxon>Bacilli</taxon>
        <taxon>Bacillales</taxon>
        <taxon>Paenibacillaceae</taxon>
        <taxon>Brevibacillus</taxon>
    </lineage>
</organism>
<reference evidence="4 5" key="1">
    <citation type="submission" date="2018-10" db="EMBL/GenBank/DDBJ databases">
        <title>Phylogenomics of Brevibacillus.</title>
        <authorList>
            <person name="Dunlap C."/>
        </authorList>
    </citation>
    <scope>NUCLEOTIDE SEQUENCE [LARGE SCALE GENOMIC DNA]</scope>
    <source>
        <strain evidence="4 5">JCM 15716</strain>
    </source>
</reference>
<dbReference type="Proteomes" id="UP000271031">
    <property type="component" value="Unassembled WGS sequence"/>
</dbReference>
<gene>
    <name evidence="4" type="ORF">EDM56_17620</name>
</gene>
<dbReference type="NCBIfam" id="NF037937">
    <property type="entry name" value="septum_RefZ"/>
    <property type="match status" value="1"/>
</dbReference>
<dbReference type="PANTHER" id="PTHR30055">
    <property type="entry name" value="HTH-TYPE TRANSCRIPTIONAL REGULATOR RUTR"/>
    <property type="match status" value="1"/>
</dbReference>
<dbReference type="InterPro" id="IPR001647">
    <property type="entry name" value="HTH_TetR"/>
</dbReference>
<dbReference type="Gene3D" id="1.10.357.10">
    <property type="entry name" value="Tetracycline Repressor, domain 2"/>
    <property type="match status" value="1"/>
</dbReference>
<evidence type="ECO:0000256" key="2">
    <source>
        <dbReference type="PROSITE-ProRule" id="PRU00335"/>
    </source>
</evidence>
<dbReference type="GO" id="GO:0003700">
    <property type="term" value="F:DNA-binding transcription factor activity"/>
    <property type="evidence" value="ECO:0007669"/>
    <property type="project" value="TreeGrafter"/>
</dbReference>
<evidence type="ECO:0000259" key="3">
    <source>
        <dbReference type="PROSITE" id="PS50977"/>
    </source>
</evidence>
<feature type="domain" description="HTH tetR-type" evidence="3">
    <location>
        <begin position="1"/>
        <end position="54"/>
    </location>
</feature>
<dbReference type="InterPro" id="IPR023772">
    <property type="entry name" value="DNA-bd_HTH_TetR-type_CS"/>
</dbReference>
<comment type="caution">
    <text evidence="4">The sequence shown here is derived from an EMBL/GenBank/DDBJ whole genome shotgun (WGS) entry which is preliminary data.</text>
</comment>
<evidence type="ECO:0000313" key="5">
    <source>
        <dbReference type="Proteomes" id="UP000271031"/>
    </source>
</evidence>
<dbReference type="PROSITE" id="PS50977">
    <property type="entry name" value="HTH_TETR_2"/>
    <property type="match status" value="1"/>
</dbReference>
<dbReference type="SUPFAM" id="SSF48498">
    <property type="entry name" value="Tetracyclin repressor-like, C-terminal domain"/>
    <property type="match status" value="1"/>
</dbReference>
<dbReference type="InterPro" id="IPR041490">
    <property type="entry name" value="KstR2_TetR_C"/>
</dbReference>
<dbReference type="GO" id="GO:0000976">
    <property type="term" value="F:transcription cis-regulatory region binding"/>
    <property type="evidence" value="ECO:0007669"/>
    <property type="project" value="TreeGrafter"/>
</dbReference>